<accession>A0A437SCW0</accession>
<evidence type="ECO:0000313" key="3">
    <source>
        <dbReference type="EMBL" id="RVU60847.1"/>
    </source>
</evidence>
<dbReference type="CDD" id="cd03794">
    <property type="entry name" value="GT4_WbuB-like"/>
    <property type="match status" value="1"/>
</dbReference>
<protein>
    <submittedName>
        <fullName evidence="3">Glycosyltransferase WbuB</fullName>
    </submittedName>
</protein>
<dbReference type="GO" id="GO:0016757">
    <property type="term" value="F:glycosyltransferase activity"/>
    <property type="evidence" value="ECO:0007669"/>
    <property type="project" value="InterPro"/>
</dbReference>
<comment type="caution">
    <text evidence="3">The sequence shown here is derived from an EMBL/GenBank/DDBJ whole genome shotgun (WGS) entry which is preliminary data.</text>
</comment>
<dbReference type="SUPFAM" id="SSF53756">
    <property type="entry name" value="UDP-Glycosyltransferase/glycogen phosphorylase"/>
    <property type="match status" value="1"/>
</dbReference>
<evidence type="ECO:0000256" key="1">
    <source>
        <dbReference type="ARBA" id="ARBA00022679"/>
    </source>
</evidence>
<dbReference type="Proteomes" id="UP000286687">
    <property type="component" value="Unassembled WGS sequence"/>
</dbReference>
<name>A0A437SCW0_BACTU</name>
<dbReference type="PANTHER" id="PTHR46401:SF2">
    <property type="entry name" value="GLYCOSYLTRANSFERASE WBBK-RELATED"/>
    <property type="match status" value="1"/>
</dbReference>
<reference evidence="3 4" key="1">
    <citation type="submission" date="2018-01" db="EMBL/GenBank/DDBJ databases">
        <title>Complete genome sequence of G25-42.</title>
        <authorList>
            <person name="Zheng Z."/>
            <person name="Sun M."/>
        </authorList>
    </citation>
    <scope>NUCLEOTIDE SEQUENCE [LARGE SCALE GENOMIC DNA]</scope>
    <source>
        <strain evidence="3 4">G25-42</strain>
    </source>
</reference>
<sequence length="403" mass="46541">MNILFLMIAFPDVERTENLYTELAHEFKEYNHNVYVATILGDSGHTETVMRNERGVHVLRINSGKLFNVNYIVKGINTVLLPYRFNQAIKKYFKDVKFDLVISPTPPITFLNTIKKLKTEHSCKSYLILRDIFPQNAKDLGLITNKLLFSYFQKQENKLYALSDAIGCMSQGNIDYIVKHNKEIQPEKLELLPNWRKIRDFSLLTKTNYRTQYGFNDDQIVLIFGGNIGLPQELEFLMQLAECYKHRKDITFLIIGSGNRQEHIKKTIVEKELTNVIVRNSVPSQEYDGLVRECDIGLINLNRNFTIPNIPSKTLAYFEAEVPILASIDSNTDYGKILDEAQAGMWSITGDLECYKDNFEKLICDKELRKSMGENGRSYLIQNLGVDKAYKTIIKHIEKQIRG</sequence>
<gene>
    <name evidence="3" type="ORF">BM74_29170</name>
</gene>
<evidence type="ECO:0000313" key="4">
    <source>
        <dbReference type="Proteomes" id="UP000286687"/>
    </source>
</evidence>
<dbReference type="InterPro" id="IPR001296">
    <property type="entry name" value="Glyco_trans_1"/>
</dbReference>
<dbReference type="RefSeq" id="WP_127814527.1">
    <property type="nucleotide sequence ID" value="NZ_LDER01000351.1"/>
</dbReference>
<dbReference type="Gene3D" id="3.40.50.2000">
    <property type="entry name" value="Glycogen Phosphorylase B"/>
    <property type="match status" value="2"/>
</dbReference>
<dbReference type="PANTHER" id="PTHR46401">
    <property type="entry name" value="GLYCOSYLTRANSFERASE WBBK-RELATED"/>
    <property type="match status" value="1"/>
</dbReference>
<dbReference type="Pfam" id="PF00534">
    <property type="entry name" value="Glycos_transf_1"/>
    <property type="match status" value="1"/>
</dbReference>
<proteinExistence type="predicted"/>
<evidence type="ECO:0000259" key="2">
    <source>
        <dbReference type="Pfam" id="PF00534"/>
    </source>
</evidence>
<dbReference type="GO" id="GO:0009103">
    <property type="term" value="P:lipopolysaccharide biosynthetic process"/>
    <property type="evidence" value="ECO:0007669"/>
    <property type="project" value="TreeGrafter"/>
</dbReference>
<dbReference type="AlphaFoldDB" id="A0A437SCW0"/>
<keyword evidence="1 3" id="KW-0808">Transferase</keyword>
<dbReference type="EMBL" id="LDER01000351">
    <property type="protein sequence ID" value="RVU60847.1"/>
    <property type="molecule type" value="Genomic_DNA"/>
</dbReference>
<organism evidence="3 4">
    <name type="scientific">Bacillus thuringiensis</name>
    <dbReference type="NCBI Taxonomy" id="1428"/>
    <lineage>
        <taxon>Bacteria</taxon>
        <taxon>Bacillati</taxon>
        <taxon>Bacillota</taxon>
        <taxon>Bacilli</taxon>
        <taxon>Bacillales</taxon>
        <taxon>Bacillaceae</taxon>
        <taxon>Bacillus</taxon>
        <taxon>Bacillus cereus group</taxon>
    </lineage>
</organism>
<feature type="domain" description="Glycosyl transferase family 1" evidence="2">
    <location>
        <begin position="206"/>
        <end position="378"/>
    </location>
</feature>